<sequence length="382" mass="42051">MVSEQIEIGGSVETADLKRALHLFAKVVREAPLIPILDNILFSFELDELHLTGSNLITTVFTSIQADGSSTVGKFLLPYRQIKALVSLSPAGKIAFRAVESEDVGTEVMVTTEYGEFKFSSLEKIGDYPALSWSPISHFNIGMDELREGMKLTRKTVSTDELRPPLTGIYFDTAEGCIKFISTDGHKLTKYETSEPAVESILPFILPANFADFVISNTALKQNAVSFGCLPGAKVVANFGSCVVLVRCIDEFFPNYKAAIPEAFEHAVQLDLAQIKTRIQLGLLFSNRATTQMAFVFSNGRLSLESEDFDYGMKSKQSLEMEQPVPELKIGFNVRFMSTILAPFSGKVTLLMSAPNKPAVFIPQAKFGKSVQLLLMPVMLMS</sequence>
<dbReference type="GO" id="GO:0008408">
    <property type="term" value="F:3'-5' exonuclease activity"/>
    <property type="evidence" value="ECO:0007669"/>
    <property type="project" value="InterPro"/>
</dbReference>
<dbReference type="OrthoDB" id="8421503at2"/>
<dbReference type="KEGG" id="dfe:Dfer_5495"/>
<dbReference type="PANTHER" id="PTHR30478:SF0">
    <property type="entry name" value="BETA SLIDING CLAMP"/>
    <property type="match status" value="1"/>
</dbReference>
<evidence type="ECO:0000256" key="5">
    <source>
        <dbReference type="ARBA" id="ARBA00022679"/>
    </source>
</evidence>
<evidence type="ECO:0000256" key="4">
    <source>
        <dbReference type="ARBA" id="ARBA00022490"/>
    </source>
</evidence>
<evidence type="ECO:0000256" key="9">
    <source>
        <dbReference type="ARBA" id="ARBA00023125"/>
    </source>
</evidence>
<dbReference type="STRING" id="471854.Dfer_5495"/>
<dbReference type="GO" id="GO:0003887">
    <property type="term" value="F:DNA-directed DNA polymerase activity"/>
    <property type="evidence" value="ECO:0007669"/>
    <property type="project" value="UniProtKB-KW"/>
</dbReference>
<keyword evidence="8" id="KW-0239">DNA-directed DNA polymerase</keyword>
<keyword evidence="5 14" id="KW-0808">Transferase</keyword>
<evidence type="ECO:0000256" key="3">
    <source>
        <dbReference type="ARBA" id="ARBA00021035"/>
    </source>
</evidence>
<evidence type="ECO:0000313" key="15">
    <source>
        <dbReference type="Proteomes" id="UP000002011"/>
    </source>
</evidence>
<evidence type="ECO:0000256" key="11">
    <source>
        <dbReference type="ARBA" id="ARBA00033276"/>
    </source>
</evidence>
<dbReference type="EMBL" id="CP001619">
    <property type="protein sequence ID" value="ACT96686.1"/>
    <property type="molecule type" value="Genomic_DNA"/>
</dbReference>
<dbReference type="SMART" id="SM00480">
    <property type="entry name" value="POL3Bc"/>
    <property type="match status" value="1"/>
</dbReference>
<reference evidence="14 15" key="1">
    <citation type="journal article" date="2009" name="Stand. Genomic Sci.">
        <title>Complete genome sequence of Dyadobacter fermentans type strain (NS114).</title>
        <authorList>
            <person name="Lang E."/>
            <person name="Lapidus A."/>
            <person name="Chertkov O."/>
            <person name="Brettin T."/>
            <person name="Detter J.C."/>
            <person name="Han C."/>
            <person name="Copeland A."/>
            <person name="Glavina Del Rio T."/>
            <person name="Nolan M."/>
            <person name="Chen F."/>
            <person name="Lucas S."/>
            <person name="Tice H."/>
            <person name="Cheng J.F."/>
            <person name="Land M."/>
            <person name="Hauser L."/>
            <person name="Chang Y.J."/>
            <person name="Jeffries C.D."/>
            <person name="Kopitz M."/>
            <person name="Bruce D."/>
            <person name="Goodwin L."/>
            <person name="Pitluck S."/>
            <person name="Ovchinnikova G."/>
            <person name="Pati A."/>
            <person name="Ivanova N."/>
            <person name="Mavrommatis K."/>
            <person name="Chen A."/>
            <person name="Palaniappan K."/>
            <person name="Chain P."/>
            <person name="Bristow J."/>
            <person name="Eisen J.A."/>
            <person name="Markowitz V."/>
            <person name="Hugenholtz P."/>
            <person name="Goker M."/>
            <person name="Rohde M."/>
            <person name="Kyrpides N.C."/>
            <person name="Klenk H.P."/>
        </authorList>
    </citation>
    <scope>NUCLEOTIDE SEQUENCE [LARGE SCALE GENOMIC DNA]</scope>
    <source>
        <strain evidence="15">ATCC 700827 / DSM 18053 / CIP 107007 / KCTC 52180 / NS114</strain>
    </source>
</reference>
<dbReference type="GO" id="GO:0005737">
    <property type="term" value="C:cytoplasm"/>
    <property type="evidence" value="ECO:0007669"/>
    <property type="project" value="UniProtKB-SubCell"/>
</dbReference>
<gene>
    <name evidence="14" type="ordered locus">Dfer_5495</name>
</gene>
<keyword evidence="6 14" id="KW-0548">Nucleotidyltransferase</keyword>
<evidence type="ECO:0000256" key="8">
    <source>
        <dbReference type="ARBA" id="ARBA00022932"/>
    </source>
</evidence>
<evidence type="ECO:0000259" key="13">
    <source>
        <dbReference type="Pfam" id="PF02768"/>
    </source>
</evidence>
<dbReference type="SUPFAM" id="SSF55979">
    <property type="entry name" value="DNA clamp"/>
    <property type="match status" value="3"/>
</dbReference>
<proteinExistence type="inferred from homology"/>
<dbReference type="RefSeq" id="WP_015814926.1">
    <property type="nucleotide sequence ID" value="NC_013037.1"/>
</dbReference>
<feature type="domain" description="DNA polymerase III beta sliding clamp C-terminal" evidence="13">
    <location>
        <begin position="258"/>
        <end position="377"/>
    </location>
</feature>
<comment type="similarity">
    <text evidence="2">Belongs to the beta sliding clamp family.</text>
</comment>
<evidence type="ECO:0000256" key="7">
    <source>
        <dbReference type="ARBA" id="ARBA00022705"/>
    </source>
</evidence>
<evidence type="ECO:0000256" key="1">
    <source>
        <dbReference type="ARBA" id="ARBA00004496"/>
    </source>
</evidence>
<dbReference type="InterPro" id="IPR022635">
    <property type="entry name" value="DNA_polIII_beta_C"/>
</dbReference>
<dbReference type="Proteomes" id="UP000002011">
    <property type="component" value="Chromosome"/>
</dbReference>
<dbReference type="Pfam" id="PF00712">
    <property type="entry name" value="DNA_pol3_beta"/>
    <property type="match status" value="1"/>
</dbReference>
<evidence type="ECO:0000259" key="12">
    <source>
        <dbReference type="Pfam" id="PF00712"/>
    </source>
</evidence>
<comment type="subcellular location">
    <subcellularLocation>
        <location evidence="1">Cytoplasm</location>
    </subcellularLocation>
</comment>
<evidence type="ECO:0000313" key="14">
    <source>
        <dbReference type="EMBL" id="ACT96686.1"/>
    </source>
</evidence>
<dbReference type="InterPro" id="IPR046938">
    <property type="entry name" value="DNA_clamp_sf"/>
</dbReference>
<organism evidence="14 15">
    <name type="scientific">Dyadobacter fermentans (strain ATCC 700827 / DSM 18053 / CIP 107007 / KCTC 52180 / NS114)</name>
    <dbReference type="NCBI Taxonomy" id="471854"/>
    <lineage>
        <taxon>Bacteria</taxon>
        <taxon>Pseudomonadati</taxon>
        <taxon>Bacteroidota</taxon>
        <taxon>Cytophagia</taxon>
        <taxon>Cytophagales</taxon>
        <taxon>Spirosomataceae</taxon>
        <taxon>Dyadobacter</taxon>
    </lineage>
</organism>
<dbReference type="InterPro" id="IPR001001">
    <property type="entry name" value="DNA_polIII_beta"/>
</dbReference>
<dbReference type="PANTHER" id="PTHR30478">
    <property type="entry name" value="DNA POLYMERASE III SUBUNIT BETA"/>
    <property type="match status" value="1"/>
</dbReference>
<dbReference type="GO" id="GO:0009360">
    <property type="term" value="C:DNA polymerase III complex"/>
    <property type="evidence" value="ECO:0007669"/>
    <property type="project" value="InterPro"/>
</dbReference>
<keyword evidence="9" id="KW-0238">DNA-binding</keyword>
<dbReference type="CDD" id="cd00140">
    <property type="entry name" value="beta_clamp"/>
    <property type="match status" value="1"/>
</dbReference>
<dbReference type="AlphaFoldDB" id="C6VVF6"/>
<dbReference type="GO" id="GO:0003677">
    <property type="term" value="F:DNA binding"/>
    <property type="evidence" value="ECO:0007669"/>
    <property type="project" value="UniProtKB-KW"/>
</dbReference>
<dbReference type="Gene3D" id="3.10.150.10">
    <property type="entry name" value="DNA Polymerase III, subunit A, domain 2"/>
    <property type="match status" value="1"/>
</dbReference>
<dbReference type="eggNOG" id="COG0592">
    <property type="taxonomic scope" value="Bacteria"/>
</dbReference>
<evidence type="ECO:0000256" key="10">
    <source>
        <dbReference type="ARBA" id="ARBA00030988"/>
    </source>
</evidence>
<keyword evidence="15" id="KW-1185">Reference proteome</keyword>
<dbReference type="HOGENOM" id="CLU_723065_0_0_10"/>
<evidence type="ECO:0000256" key="2">
    <source>
        <dbReference type="ARBA" id="ARBA00010752"/>
    </source>
</evidence>
<protein>
    <recommendedName>
        <fullName evidence="3">Beta sliding clamp</fullName>
    </recommendedName>
    <alternativeName>
        <fullName evidence="11">Beta-clamp processivity factor</fullName>
    </alternativeName>
    <alternativeName>
        <fullName evidence="10">DNA polymerase III beta sliding clamp subunit</fullName>
    </alternativeName>
</protein>
<name>C6VVF6_DYAFD</name>
<keyword evidence="4" id="KW-0963">Cytoplasm</keyword>
<feature type="domain" description="DNA polymerase III beta sliding clamp N-terminal" evidence="12">
    <location>
        <begin position="12"/>
        <end position="131"/>
    </location>
</feature>
<dbReference type="Gene3D" id="3.70.10.10">
    <property type="match status" value="1"/>
</dbReference>
<dbReference type="Pfam" id="PF02768">
    <property type="entry name" value="DNA_pol3_beta_3"/>
    <property type="match status" value="1"/>
</dbReference>
<dbReference type="InterPro" id="IPR022634">
    <property type="entry name" value="DNA_polIII_beta_N"/>
</dbReference>
<accession>C6VVF6</accession>
<keyword evidence="7" id="KW-0235">DNA replication</keyword>
<evidence type="ECO:0000256" key="6">
    <source>
        <dbReference type="ARBA" id="ARBA00022695"/>
    </source>
</evidence>
<dbReference type="GO" id="GO:0006271">
    <property type="term" value="P:DNA strand elongation involved in DNA replication"/>
    <property type="evidence" value="ECO:0007669"/>
    <property type="project" value="TreeGrafter"/>
</dbReference>